<protein>
    <submittedName>
        <fullName evidence="1">Uncharacterized protein</fullName>
    </submittedName>
</protein>
<name>A0A4Y2SVI5_ARAVE</name>
<evidence type="ECO:0000313" key="1">
    <source>
        <dbReference type="EMBL" id="GBN92257.1"/>
    </source>
</evidence>
<gene>
    <name evidence="1" type="ORF">AVEN_12460_1</name>
</gene>
<proteinExistence type="predicted"/>
<comment type="caution">
    <text evidence="1">The sequence shown here is derived from an EMBL/GenBank/DDBJ whole genome shotgun (WGS) entry which is preliminary data.</text>
</comment>
<accession>A0A4Y2SVI5</accession>
<reference evidence="1 2" key="1">
    <citation type="journal article" date="2019" name="Sci. Rep.">
        <title>Orb-weaving spider Araneus ventricosus genome elucidates the spidroin gene catalogue.</title>
        <authorList>
            <person name="Kono N."/>
            <person name="Nakamura H."/>
            <person name="Ohtoshi R."/>
            <person name="Moran D.A.P."/>
            <person name="Shinohara A."/>
            <person name="Yoshida Y."/>
            <person name="Fujiwara M."/>
            <person name="Mori M."/>
            <person name="Tomita M."/>
            <person name="Arakawa K."/>
        </authorList>
    </citation>
    <scope>NUCLEOTIDE SEQUENCE [LARGE SCALE GENOMIC DNA]</scope>
</reference>
<dbReference type="Proteomes" id="UP000499080">
    <property type="component" value="Unassembled WGS sequence"/>
</dbReference>
<evidence type="ECO:0000313" key="2">
    <source>
        <dbReference type="Proteomes" id="UP000499080"/>
    </source>
</evidence>
<dbReference type="EMBL" id="BGPR01024284">
    <property type="protein sequence ID" value="GBN92257.1"/>
    <property type="molecule type" value="Genomic_DNA"/>
</dbReference>
<keyword evidence="2" id="KW-1185">Reference proteome</keyword>
<sequence length="114" mass="12708">MNDVMSKVNMYQLVFIDRQETLLKPTVSAKVCGYNCSREDVDTGVCSSAVDVLQRRILSLLSVPEPLLVAFAGVVKGNLGFASSLQLRPLLQANYYGKKLRQLMGFTRNSLFLF</sequence>
<dbReference type="AlphaFoldDB" id="A0A4Y2SVI5"/>
<organism evidence="1 2">
    <name type="scientific">Araneus ventricosus</name>
    <name type="common">Orbweaver spider</name>
    <name type="synonym">Epeira ventricosa</name>
    <dbReference type="NCBI Taxonomy" id="182803"/>
    <lineage>
        <taxon>Eukaryota</taxon>
        <taxon>Metazoa</taxon>
        <taxon>Ecdysozoa</taxon>
        <taxon>Arthropoda</taxon>
        <taxon>Chelicerata</taxon>
        <taxon>Arachnida</taxon>
        <taxon>Araneae</taxon>
        <taxon>Araneomorphae</taxon>
        <taxon>Entelegynae</taxon>
        <taxon>Araneoidea</taxon>
        <taxon>Araneidae</taxon>
        <taxon>Araneus</taxon>
    </lineage>
</organism>